<dbReference type="RefSeq" id="WP_006628822.1">
    <property type="nucleotide sequence ID" value="NZ_AOJD01000031.1"/>
</dbReference>
<comment type="caution">
    <text evidence="2">The sequence shown here is derived from an EMBL/GenBank/DDBJ whole genome shotgun (WGS) entry which is preliminary data.</text>
</comment>
<keyword evidence="1" id="KW-1133">Transmembrane helix</keyword>
<feature type="transmembrane region" description="Helical" evidence="1">
    <location>
        <begin position="78"/>
        <end position="101"/>
    </location>
</feature>
<dbReference type="Proteomes" id="UP000011523">
    <property type="component" value="Unassembled WGS sequence"/>
</dbReference>
<gene>
    <name evidence="2" type="ORF">C472_05656</name>
</gene>
<dbReference type="PATRIC" id="fig|1227485.3.peg.1087"/>
<keyword evidence="3" id="KW-1185">Reference proteome</keyword>
<dbReference type="AlphaFoldDB" id="M0DWE0"/>
<accession>M0DWE0</accession>
<keyword evidence="1" id="KW-0472">Membrane</keyword>
<evidence type="ECO:0000313" key="2">
    <source>
        <dbReference type="EMBL" id="ELZ39002.1"/>
    </source>
</evidence>
<proteinExistence type="predicted"/>
<organism evidence="2 3">
    <name type="scientific">Halorubrum tebenquichense DSM 14210</name>
    <dbReference type="NCBI Taxonomy" id="1227485"/>
    <lineage>
        <taxon>Archaea</taxon>
        <taxon>Methanobacteriati</taxon>
        <taxon>Methanobacteriota</taxon>
        <taxon>Stenosarchaea group</taxon>
        <taxon>Halobacteria</taxon>
        <taxon>Halobacteriales</taxon>
        <taxon>Haloferacaceae</taxon>
        <taxon>Halorubrum</taxon>
    </lineage>
</organism>
<evidence type="ECO:0000313" key="3">
    <source>
        <dbReference type="Proteomes" id="UP000011523"/>
    </source>
</evidence>
<dbReference type="OrthoDB" id="381443at2157"/>
<sequence length="121" mass="13264">MVEITSPLSTLFIAVFAVSASIVPAFAIMNRFIREEKSSWNINRGIGVMIVAGVLVSGMITVNGIATTSYTLLSLEALLTILFVLILAFIGMVVLGGVLAYPLHWFLRWQEPPDIIDENRP</sequence>
<feature type="transmembrane region" description="Helical" evidence="1">
    <location>
        <begin position="45"/>
        <end position="66"/>
    </location>
</feature>
<feature type="transmembrane region" description="Helical" evidence="1">
    <location>
        <begin position="12"/>
        <end position="33"/>
    </location>
</feature>
<name>M0DWE0_9EURY</name>
<reference evidence="2 3" key="1">
    <citation type="journal article" date="2014" name="PLoS Genet.">
        <title>Phylogenetically driven sequencing of extremely halophilic archaea reveals strategies for static and dynamic osmo-response.</title>
        <authorList>
            <person name="Becker E.A."/>
            <person name="Seitzer P.M."/>
            <person name="Tritt A."/>
            <person name="Larsen D."/>
            <person name="Krusor M."/>
            <person name="Yao A.I."/>
            <person name="Wu D."/>
            <person name="Madern D."/>
            <person name="Eisen J.A."/>
            <person name="Darling A.E."/>
            <person name="Facciotti M.T."/>
        </authorList>
    </citation>
    <scope>NUCLEOTIDE SEQUENCE [LARGE SCALE GENOMIC DNA]</scope>
    <source>
        <strain evidence="2 3">DSM 14210</strain>
    </source>
</reference>
<evidence type="ECO:0000256" key="1">
    <source>
        <dbReference type="SAM" id="Phobius"/>
    </source>
</evidence>
<keyword evidence="1" id="KW-0812">Transmembrane</keyword>
<protein>
    <submittedName>
        <fullName evidence="2">Uncharacterized protein</fullName>
    </submittedName>
</protein>
<dbReference type="EMBL" id="AOJD01000031">
    <property type="protein sequence ID" value="ELZ39002.1"/>
    <property type="molecule type" value="Genomic_DNA"/>
</dbReference>